<dbReference type="Gene3D" id="3.40.50.300">
    <property type="entry name" value="P-loop containing nucleotide triphosphate hydrolases"/>
    <property type="match status" value="1"/>
</dbReference>
<dbReference type="PROSITE" id="PS50893">
    <property type="entry name" value="ABC_TRANSPORTER_2"/>
    <property type="match status" value="1"/>
</dbReference>
<organism evidence="10 11">
    <name type="scientific">Meridianimarinicoccus aquatilis</name>
    <dbReference type="NCBI Taxonomy" id="2552766"/>
    <lineage>
        <taxon>Bacteria</taxon>
        <taxon>Pseudomonadati</taxon>
        <taxon>Pseudomonadota</taxon>
        <taxon>Alphaproteobacteria</taxon>
        <taxon>Rhodobacterales</taxon>
        <taxon>Paracoccaceae</taxon>
        <taxon>Meridianimarinicoccus</taxon>
    </lineage>
</organism>
<dbReference type="InterPro" id="IPR003593">
    <property type="entry name" value="AAA+_ATPase"/>
</dbReference>
<dbReference type="CDD" id="cd18584">
    <property type="entry name" value="ABC_6TM_AarD_CydD"/>
    <property type="match status" value="1"/>
</dbReference>
<dbReference type="Gene3D" id="1.20.1560.10">
    <property type="entry name" value="ABC transporter type 1, transmembrane domain"/>
    <property type="match status" value="1"/>
</dbReference>
<feature type="transmembrane region" description="Helical" evidence="7">
    <location>
        <begin position="151"/>
        <end position="173"/>
    </location>
</feature>
<proteinExistence type="predicted"/>
<dbReference type="Proteomes" id="UP000294562">
    <property type="component" value="Unassembled WGS sequence"/>
</dbReference>
<keyword evidence="6 7" id="KW-0472">Membrane</keyword>
<dbReference type="RefSeq" id="WP_133342657.1">
    <property type="nucleotide sequence ID" value="NZ_SMZO01000017.1"/>
</dbReference>
<keyword evidence="11" id="KW-1185">Reference proteome</keyword>
<dbReference type="PANTHER" id="PTHR24221:SF261">
    <property type="entry name" value="GLUTATHIONE_L-CYSTEINE TRANSPORT SYSTEM ATP-BINDING_PERMEASE PROTEIN CYDD"/>
    <property type="match status" value="1"/>
</dbReference>
<dbReference type="Pfam" id="PF00005">
    <property type="entry name" value="ABC_tran"/>
    <property type="match status" value="1"/>
</dbReference>
<keyword evidence="5 7" id="KW-1133">Transmembrane helix</keyword>
<feature type="transmembrane region" description="Helical" evidence="7">
    <location>
        <begin position="20"/>
        <end position="42"/>
    </location>
</feature>
<dbReference type="GO" id="GO:0034040">
    <property type="term" value="F:ATPase-coupled lipid transmembrane transporter activity"/>
    <property type="evidence" value="ECO:0007669"/>
    <property type="project" value="TreeGrafter"/>
</dbReference>
<dbReference type="Pfam" id="PF00664">
    <property type="entry name" value="ABC_membrane"/>
    <property type="match status" value="1"/>
</dbReference>
<evidence type="ECO:0000256" key="3">
    <source>
        <dbReference type="ARBA" id="ARBA00022741"/>
    </source>
</evidence>
<evidence type="ECO:0000256" key="1">
    <source>
        <dbReference type="ARBA" id="ARBA00004651"/>
    </source>
</evidence>
<dbReference type="PROSITE" id="PS00211">
    <property type="entry name" value="ABC_TRANSPORTER_1"/>
    <property type="match status" value="1"/>
</dbReference>
<name>A0A4R6AWG4_9RHOB</name>
<dbReference type="InterPro" id="IPR036640">
    <property type="entry name" value="ABC1_TM_sf"/>
</dbReference>
<evidence type="ECO:0000259" key="9">
    <source>
        <dbReference type="PROSITE" id="PS50929"/>
    </source>
</evidence>
<dbReference type="PANTHER" id="PTHR24221">
    <property type="entry name" value="ATP-BINDING CASSETTE SUB-FAMILY B"/>
    <property type="match status" value="1"/>
</dbReference>
<dbReference type="AlphaFoldDB" id="A0A4R6AWG4"/>
<dbReference type="OrthoDB" id="9806127at2"/>
<protein>
    <submittedName>
        <fullName evidence="10">ATP-binding cassette domain-containing protein</fullName>
    </submittedName>
</protein>
<dbReference type="InterPro" id="IPR003439">
    <property type="entry name" value="ABC_transporter-like_ATP-bd"/>
</dbReference>
<dbReference type="SUPFAM" id="SSF52540">
    <property type="entry name" value="P-loop containing nucleoside triphosphate hydrolases"/>
    <property type="match status" value="1"/>
</dbReference>
<keyword evidence="4 10" id="KW-0067">ATP-binding</keyword>
<keyword evidence="2 7" id="KW-0812">Transmembrane</keyword>
<evidence type="ECO:0000256" key="7">
    <source>
        <dbReference type="SAM" id="Phobius"/>
    </source>
</evidence>
<evidence type="ECO:0000256" key="6">
    <source>
        <dbReference type="ARBA" id="ARBA00023136"/>
    </source>
</evidence>
<feature type="transmembrane region" description="Helical" evidence="7">
    <location>
        <begin position="48"/>
        <end position="68"/>
    </location>
</feature>
<feature type="transmembrane region" description="Helical" evidence="7">
    <location>
        <begin position="231"/>
        <end position="254"/>
    </location>
</feature>
<evidence type="ECO:0000313" key="10">
    <source>
        <dbReference type="EMBL" id="TDL88102.1"/>
    </source>
</evidence>
<feature type="domain" description="ABC transmembrane type-1" evidence="9">
    <location>
        <begin position="20"/>
        <end position="302"/>
    </location>
</feature>
<reference evidence="10 11" key="1">
    <citation type="submission" date="2019-03" db="EMBL/GenBank/DDBJ databases">
        <title>Rhodobacteraceae bacterium SM1902, a new member of the family Rhodobacteraceae isolated from Yantai.</title>
        <authorList>
            <person name="Sun Y."/>
        </authorList>
    </citation>
    <scope>NUCLEOTIDE SEQUENCE [LARGE SCALE GENOMIC DNA]</scope>
    <source>
        <strain evidence="10 11">SM1902</strain>
    </source>
</reference>
<evidence type="ECO:0000256" key="2">
    <source>
        <dbReference type="ARBA" id="ARBA00022692"/>
    </source>
</evidence>
<evidence type="ECO:0000313" key="11">
    <source>
        <dbReference type="Proteomes" id="UP000294562"/>
    </source>
</evidence>
<accession>A0A4R6AWG4</accession>
<dbReference type="GO" id="GO:0016887">
    <property type="term" value="F:ATP hydrolysis activity"/>
    <property type="evidence" value="ECO:0007669"/>
    <property type="project" value="InterPro"/>
</dbReference>
<keyword evidence="3" id="KW-0547">Nucleotide-binding</keyword>
<dbReference type="GO" id="GO:0005886">
    <property type="term" value="C:plasma membrane"/>
    <property type="evidence" value="ECO:0007669"/>
    <property type="project" value="UniProtKB-SubCell"/>
</dbReference>
<sequence>MAAKIDLVPEQRRALARAKALAIAADLLWLAQAASIAILIAGWLDGGVAQPVLWVTLFVSAGSLRAILSARAGRIAFDLGQQVVSLTRRRLLDREAPRPNSTLSSAEVAAMVTDKIPLLAPDISRYRIAFARVKVVPIVLLLVVLSQSWAAAAILLVTGPLIPVFMALVGMAARDASAKQMVEIGAVNRVLVDHIAALPDIRLLGGFDRSRRAFAVHVDSLRERTMAVLRIAFLSSTVLELFAAIGMAMVAVYVGFTLLGEINFGTWRGTMTPATGIFILLLVPEFFQPLRDLAAAWHDKAAADAVRDDLENAAGDETAAILGAGGRVTPLDGPVMIRVREAQVLRGARHIALPDIDLGPGQSLALTGPSGAGKSTALDALAGLLPLSSGHISVQGVPLDDAHADAWRARIAMVPQRLHMPDAALHDILDPHGTGANLADALSRADATDVVAALPDGLDTRLGETGAGVSGGEARRLLLARALFSGADIIIADEPTADLDTDTAARIIAALRRAQSAGATVIVASHDPNLIAAMDRVVSLSGPDS</sequence>
<evidence type="ECO:0000256" key="4">
    <source>
        <dbReference type="ARBA" id="ARBA00022840"/>
    </source>
</evidence>
<dbReference type="GO" id="GO:0140359">
    <property type="term" value="F:ABC-type transporter activity"/>
    <property type="evidence" value="ECO:0007669"/>
    <property type="project" value="InterPro"/>
</dbReference>
<dbReference type="SMART" id="SM00382">
    <property type="entry name" value="AAA"/>
    <property type="match status" value="1"/>
</dbReference>
<comment type="caution">
    <text evidence="10">The sequence shown here is derived from an EMBL/GenBank/DDBJ whole genome shotgun (WGS) entry which is preliminary data.</text>
</comment>
<dbReference type="SUPFAM" id="SSF90123">
    <property type="entry name" value="ABC transporter transmembrane region"/>
    <property type="match status" value="1"/>
</dbReference>
<feature type="transmembrane region" description="Helical" evidence="7">
    <location>
        <begin position="128"/>
        <end position="145"/>
    </location>
</feature>
<gene>
    <name evidence="10" type="ORF">E2L05_09375</name>
</gene>
<feature type="domain" description="ABC transporter" evidence="8">
    <location>
        <begin position="331"/>
        <end position="545"/>
    </location>
</feature>
<comment type="subcellular location">
    <subcellularLocation>
        <location evidence="1">Cell membrane</location>
        <topology evidence="1">Multi-pass membrane protein</topology>
    </subcellularLocation>
</comment>
<dbReference type="InterPro" id="IPR011527">
    <property type="entry name" value="ABC1_TM_dom"/>
</dbReference>
<dbReference type="EMBL" id="SMZO01000017">
    <property type="protein sequence ID" value="TDL88102.1"/>
    <property type="molecule type" value="Genomic_DNA"/>
</dbReference>
<evidence type="ECO:0000256" key="5">
    <source>
        <dbReference type="ARBA" id="ARBA00022989"/>
    </source>
</evidence>
<dbReference type="PROSITE" id="PS50929">
    <property type="entry name" value="ABC_TM1F"/>
    <property type="match status" value="1"/>
</dbReference>
<dbReference type="InterPro" id="IPR039421">
    <property type="entry name" value="Type_1_exporter"/>
</dbReference>
<dbReference type="GO" id="GO:0005524">
    <property type="term" value="F:ATP binding"/>
    <property type="evidence" value="ECO:0007669"/>
    <property type="project" value="UniProtKB-KW"/>
</dbReference>
<evidence type="ECO:0000259" key="8">
    <source>
        <dbReference type="PROSITE" id="PS50893"/>
    </source>
</evidence>
<dbReference type="InterPro" id="IPR017871">
    <property type="entry name" value="ABC_transporter-like_CS"/>
</dbReference>
<dbReference type="InterPro" id="IPR027417">
    <property type="entry name" value="P-loop_NTPase"/>
</dbReference>